<protein>
    <recommendedName>
        <fullName evidence="4">Secreted protein</fullName>
    </recommendedName>
</protein>
<evidence type="ECO:0008006" key="4">
    <source>
        <dbReference type="Google" id="ProtNLM"/>
    </source>
</evidence>
<dbReference type="EMBL" id="BAAADD010000013">
    <property type="protein sequence ID" value="GAA0587128.1"/>
    <property type="molecule type" value="Genomic_DNA"/>
</dbReference>
<evidence type="ECO:0000256" key="1">
    <source>
        <dbReference type="SAM" id="MobiDB-lite"/>
    </source>
</evidence>
<accession>A0ABN1FC87</accession>
<sequence length="75" mass="8033">MTARVFFSSQVLAPLVAVQPGRAEGGAAQPRRSESGRETGVGWLLGPQTLPIATRCNLGHEQLFAFFSAVLHRNA</sequence>
<evidence type="ECO:0000313" key="2">
    <source>
        <dbReference type="EMBL" id="GAA0587128.1"/>
    </source>
</evidence>
<evidence type="ECO:0000313" key="3">
    <source>
        <dbReference type="Proteomes" id="UP001499951"/>
    </source>
</evidence>
<keyword evidence="3" id="KW-1185">Reference proteome</keyword>
<feature type="region of interest" description="Disordered" evidence="1">
    <location>
        <begin position="22"/>
        <end position="42"/>
    </location>
</feature>
<gene>
    <name evidence="2" type="ORF">GCM10008942_40190</name>
</gene>
<name>A0ABN1FC87_9PROT</name>
<organism evidence="2 3">
    <name type="scientific">Rhizomicrobium electricum</name>
    <dbReference type="NCBI Taxonomy" id="480070"/>
    <lineage>
        <taxon>Bacteria</taxon>
        <taxon>Pseudomonadati</taxon>
        <taxon>Pseudomonadota</taxon>
        <taxon>Alphaproteobacteria</taxon>
        <taxon>Micropepsales</taxon>
        <taxon>Micropepsaceae</taxon>
        <taxon>Rhizomicrobium</taxon>
    </lineage>
</organism>
<reference evidence="2 3" key="1">
    <citation type="journal article" date="2019" name="Int. J. Syst. Evol. Microbiol.">
        <title>The Global Catalogue of Microorganisms (GCM) 10K type strain sequencing project: providing services to taxonomists for standard genome sequencing and annotation.</title>
        <authorList>
            <consortium name="The Broad Institute Genomics Platform"/>
            <consortium name="The Broad Institute Genome Sequencing Center for Infectious Disease"/>
            <person name="Wu L."/>
            <person name="Ma J."/>
        </authorList>
    </citation>
    <scope>NUCLEOTIDE SEQUENCE [LARGE SCALE GENOMIC DNA]</scope>
    <source>
        <strain evidence="2 3">JCM 15089</strain>
    </source>
</reference>
<dbReference type="Proteomes" id="UP001499951">
    <property type="component" value="Unassembled WGS sequence"/>
</dbReference>
<comment type="caution">
    <text evidence="2">The sequence shown here is derived from an EMBL/GenBank/DDBJ whole genome shotgun (WGS) entry which is preliminary data.</text>
</comment>
<proteinExistence type="predicted"/>